<dbReference type="AlphaFoldDB" id="A0A3R8R843"/>
<evidence type="ECO:0000313" key="1">
    <source>
        <dbReference type="EMBL" id="RRQ52121.1"/>
    </source>
</evidence>
<evidence type="ECO:0000313" key="2">
    <source>
        <dbReference type="Proteomes" id="UP000268553"/>
    </source>
</evidence>
<dbReference type="Proteomes" id="UP000268553">
    <property type="component" value="Unassembled WGS sequence"/>
</dbReference>
<organism evidence="1 2">
    <name type="scientific">Sphingorhabdus wooponensis</name>
    <dbReference type="NCBI Taxonomy" id="940136"/>
    <lineage>
        <taxon>Bacteria</taxon>
        <taxon>Pseudomonadati</taxon>
        <taxon>Pseudomonadota</taxon>
        <taxon>Alphaproteobacteria</taxon>
        <taxon>Sphingomonadales</taxon>
        <taxon>Sphingomonadaceae</taxon>
        <taxon>Sphingorhabdus</taxon>
    </lineage>
</organism>
<dbReference type="EMBL" id="RWJI01000001">
    <property type="protein sequence ID" value="RRQ52121.1"/>
    <property type="molecule type" value="Genomic_DNA"/>
</dbReference>
<proteinExistence type="predicted"/>
<sequence length="231" mass="24759">MGDRSAVIIGARGGIGAALANALEQDPNYAQVIRLHRESAPPCDISDEASIAAAAASLMTTYPPIDLVIVATGLLHSTSKGPEKSLRELDPDWMMENFRINAVGPALVAKHFLPIMAKQGPICFAALSARVGSISDNRLGGWHSYRASKSALNMFIRNIAIEWQRKNSQSVVVGLHPGTVETALSAPFKGNPAHERLTPARAAQDMLNVLQRLKPEQSGQIFAYDGSLITP</sequence>
<dbReference type="OrthoDB" id="9785826at2"/>
<protein>
    <submittedName>
        <fullName evidence="1">SDR family NAD(P)-dependent oxidoreductase</fullName>
    </submittedName>
</protein>
<dbReference type="SUPFAM" id="SSF51735">
    <property type="entry name" value="NAD(P)-binding Rossmann-fold domains"/>
    <property type="match status" value="1"/>
</dbReference>
<dbReference type="GO" id="GO:0016491">
    <property type="term" value="F:oxidoreductase activity"/>
    <property type="evidence" value="ECO:0007669"/>
    <property type="project" value="TreeGrafter"/>
</dbReference>
<dbReference type="InterPro" id="IPR036291">
    <property type="entry name" value="NAD(P)-bd_dom_sf"/>
</dbReference>
<name>A0A3R8R843_9SPHN</name>
<dbReference type="GO" id="GO:0005737">
    <property type="term" value="C:cytoplasm"/>
    <property type="evidence" value="ECO:0007669"/>
    <property type="project" value="TreeGrafter"/>
</dbReference>
<keyword evidence="2" id="KW-1185">Reference proteome</keyword>
<dbReference type="InterPro" id="IPR002347">
    <property type="entry name" value="SDR_fam"/>
</dbReference>
<gene>
    <name evidence="1" type="ORF">D7D48_04415</name>
</gene>
<dbReference type="PANTHER" id="PTHR43544">
    <property type="entry name" value="SHORT-CHAIN DEHYDROGENASE/REDUCTASE"/>
    <property type="match status" value="1"/>
</dbReference>
<dbReference type="InterPro" id="IPR051468">
    <property type="entry name" value="Fungal_SecMetab_SDRs"/>
</dbReference>
<dbReference type="Gene3D" id="3.40.50.720">
    <property type="entry name" value="NAD(P)-binding Rossmann-like Domain"/>
    <property type="match status" value="1"/>
</dbReference>
<reference evidence="1 2" key="1">
    <citation type="submission" date="2018-12" db="EMBL/GenBank/DDBJ databases">
        <authorList>
            <person name="Kim S.-J."/>
            <person name="Jung G.-Y."/>
        </authorList>
    </citation>
    <scope>NUCLEOTIDE SEQUENCE [LARGE SCALE GENOMIC DNA]</scope>
    <source>
        <strain evidence="1 2">03SU3-P</strain>
    </source>
</reference>
<dbReference type="RefSeq" id="WP_125230137.1">
    <property type="nucleotide sequence ID" value="NZ_RWJI01000001.1"/>
</dbReference>
<dbReference type="PRINTS" id="PR00081">
    <property type="entry name" value="GDHRDH"/>
</dbReference>
<accession>A0A3R8R843</accession>
<comment type="caution">
    <text evidence="1">The sequence shown here is derived from an EMBL/GenBank/DDBJ whole genome shotgun (WGS) entry which is preliminary data.</text>
</comment>
<dbReference type="PANTHER" id="PTHR43544:SF12">
    <property type="entry name" value="NAD(P)-BINDING ROSSMANN-FOLD SUPERFAMILY PROTEIN"/>
    <property type="match status" value="1"/>
</dbReference>
<dbReference type="Pfam" id="PF13561">
    <property type="entry name" value="adh_short_C2"/>
    <property type="match status" value="1"/>
</dbReference>